<keyword evidence="7" id="KW-1185">Reference proteome</keyword>
<gene>
    <name evidence="6" type="ORF">K444DRAFT_700834</name>
</gene>
<evidence type="ECO:0000313" key="6">
    <source>
        <dbReference type="EMBL" id="PMD53579.1"/>
    </source>
</evidence>
<sequence length="345" mass="39687">MECATCKKPATLACSGCKGATVLEGDAPSVHYCNAGCQKANWTQHKATCRRLQDRIVLYSVVEMAQRLFYVNRELTWIYLDIEKVEKTSDRMETTWPADYRVFPSQLVSSKEDKNSILVFLACIEGYMWTVEFVEGMLKGIVTTSTHVVYKTKNDKLRTRCYSMTTPIEEIVRDTGGITHEMLKVTLRSGEVFAVDITGAQYGYNEPVTPWTKYQNDRILFQYPESGQPAPRPYRLLQVNDYSLQKLIYFCKKMAGDKTAEEAIPFVFAGTLKAMNLRILGWQGNEKLSLRDMWKLPEKTLRVKLNDLIDFVEWSFHGIVQYPWSTVNGKRLATENKHSWVYGKK</sequence>
<name>A0A2J6SS64_9HELO</name>
<dbReference type="EMBL" id="KZ613872">
    <property type="protein sequence ID" value="PMD53579.1"/>
    <property type="molecule type" value="Genomic_DNA"/>
</dbReference>
<accession>A0A2J6SS64</accession>
<dbReference type="SUPFAM" id="SSF144232">
    <property type="entry name" value="HIT/MYND zinc finger-like"/>
    <property type="match status" value="1"/>
</dbReference>
<keyword evidence="3" id="KW-0862">Zinc</keyword>
<evidence type="ECO:0000259" key="5">
    <source>
        <dbReference type="PROSITE" id="PS50865"/>
    </source>
</evidence>
<evidence type="ECO:0000313" key="7">
    <source>
        <dbReference type="Proteomes" id="UP000235371"/>
    </source>
</evidence>
<dbReference type="OrthoDB" id="432970at2759"/>
<keyword evidence="2 4" id="KW-0863">Zinc-finger</keyword>
<dbReference type="InterPro" id="IPR002893">
    <property type="entry name" value="Znf_MYND"/>
</dbReference>
<protein>
    <recommendedName>
        <fullName evidence="5">MYND-type domain-containing protein</fullName>
    </recommendedName>
</protein>
<dbReference type="Pfam" id="PF01753">
    <property type="entry name" value="zf-MYND"/>
    <property type="match status" value="1"/>
</dbReference>
<dbReference type="GO" id="GO:0008270">
    <property type="term" value="F:zinc ion binding"/>
    <property type="evidence" value="ECO:0007669"/>
    <property type="project" value="UniProtKB-KW"/>
</dbReference>
<dbReference type="GeneID" id="36596101"/>
<dbReference type="STRING" id="1095630.A0A2J6SS64"/>
<evidence type="ECO:0000256" key="4">
    <source>
        <dbReference type="PROSITE-ProRule" id="PRU00134"/>
    </source>
</evidence>
<dbReference type="RefSeq" id="XP_024730483.1">
    <property type="nucleotide sequence ID" value="XM_024888025.1"/>
</dbReference>
<dbReference type="InParanoid" id="A0A2J6SS64"/>
<dbReference type="AlphaFoldDB" id="A0A2J6SS64"/>
<proteinExistence type="predicted"/>
<dbReference type="Proteomes" id="UP000235371">
    <property type="component" value="Unassembled WGS sequence"/>
</dbReference>
<evidence type="ECO:0000256" key="2">
    <source>
        <dbReference type="ARBA" id="ARBA00022771"/>
    </source>
</evidence>
<keyword evidence="1" id="KW-0479">Metal-binding</keyword>
<evidence type="ECO:0000256" key="3">
    <source>
        <dbReference type="ARBA" id="ARBA00022833"/>
    </source>
</evidence>
<dbReference type="PROSITE" id="PS50865">
    <property type="entry name" value="ZF_MYND_2"/>
    <property type="match status" value="1"/>
</dbReference>
<dbReference type="Gene3D" id="6.10.140.2220">
    <property type="match status" value="1"/>
</dbReference>
<evidence type="ECO:0000256" key="1">
    <source>
        <dbReference type="ARBA" id="ARBA00022723"/>
    </source>
</evidence>
<organism evidence="6 7">
    <name type="scientific">Hyaloscypha bicolor E</name>
    <dbReference type="NCBI Taxonomy" id="1095630"/>
    <lineage>
        <taxon>Eukaryota</taxon>
        <taxon>Fungi</taxon>
        <taxon>Dikarya</taxon>
        <taxon>Ascomycota</taxon>
        <taxon>Pezizomycotina</taxon>
        <taxon>Leotiomycetes</taxon>
        <taxon>Helotiales</taxon>
        <taxon>Hyaloscyphaceae</taxon>
        <taxon>Hyaloscypha</taxon>
        <taxon>Hyaloscypha bicolor</taxon>
    </lineage>
</organism>
<reference evidence="6 7" key="1">
    <citation type="submission" date="2016-04" db="EMBL/GenBank/DDBJ databases">
        <title>A degradative enzymes factory behind the ericoid mycorrhizal symbiosis.</title>
        <authorList>
            <consortium name="DOE Joint Genome Institute"/>
            <person name="Martino E."/>
            <person name="Morin E."/>
            <person name="Grelet G."/>
            <person name="Kuo A."/>
            <person name="Kohler A."/>
            <person name="Daghino S."/>
            <person name="Barry K."/>
            <person name="Choi C."/>
            <person name="Cichocki N."/>
            <person name="Clum A."/>
            <person name="Copeland A."/>
            <person name="Hainaut M."/>
            <person name="Haridas S."/>
            <person name="Labutti K."/>
            <person name="Lindquist E."/>
            <person name="Lipzen A."/>
            <person name="Khouja H.-R."/>
            <person name="Murat C."/>
            <person name="Ohm R."/>
            <person name="Olson A."/>
            <person name="Spatafora J."/>
            <person name="Veneault-Fourrey C."/>
            <person name="Henrissat B."/>
            <person name="Grigoriev I."/>
            <person name="Martin F."/>
            <person name="Perotto S."/>
        </authorList>
    </citation>
    <scope>NUCLEOTIDE SEQUENCE [LARGE SCALE GENOMIC DNA]</scope>
    <source>
        <strain evidence="6 7">E</strain>
    </source>
</reference>
<feature type="domain" description="MYND-type" evidence="5">
    <location>
        <begin position="3"/>
        <end position="49"/>
    </location>
</feature>